<dbReference type="InterPro" id="IPR052048">
    <property type="entry name" value="ST_Response_Regulator"/>
</dbReference>
<sequence>MKTLIVEDDFISRKIMMELLTPLGECDVAIDGEEAVQAFRLAHEEKRPYDLICMDIMMPNMDGTEALKLIRAAESAMGVAAAHEVKVVMTTALDDPKSVVEAFYHGGATSYLVKPISRQKLMKEIRSHGLL</sequence>
<dbReference type="SUPFAM" id="SSF52172">
    <property type="entry name" value="CheY-like"/>
    <property type="match status" value="1"/>
</dbReference>
<gene>
    <name evidence="3" type="primary">cheY34H-2</name>
    <name evidence="3" type="ORF">GURASL_13170</name>
</gene>
<dbReference type="Proteomes" id="UP001317705">
    <property type="component" value="Chromosome"/>
</dbReference>
<accession>A0ABM8EK71</accession>
<evidence type="ECO:0000259" key="2">
    <source>
        <dbReference type="PROSITE" id="PS50110"/>
    </source>
</evidence>
<evidence type="ECO:0000313" key="4">
    <source>
        <dbReference type="Proteomes" id="UP001317705"/>
    </source>
</evidence>
<dbReference type="CDD" id="cd17546">
    <property type="entry name" value="REC_hyHK_CKI1_RcsC-like"/>
    <property type="match status" value="1"/>
</dbReference>
<feature type="domain" description="Response regulatory" evidence="2">
    <location>
        <begin position="2"/>
        <end position="129"/>
    </location>
</feature>
<dbReference type="InterPro" id="IPR001789">
    <property type="entry name" value="Sig_transdc_resp-reg_receiver"/>
</dbReference>
<feature type="modified residue" description="4-aspartylphosphate" evidence="1">
    <location>
        <position position="55"/>
    </location>
</feature>
<name>A0ABM8EK71_9BACT</name>
<dbReference type="PANTHER" id="PTHR43228:SF1">
    <property type="entry name" value="TWO-COMPONENT RESPONSE REGULATOR ARR22"/>
    <property type="match status" value="1"/>
</dbReference>
<protein>
    <submittedName>
        <fullName evidence="3">Response regulator</fullName>
    </submittedName>
</protein>
<dbReference type="InterPro" id="IPR011006">
    <property type="entry name" value="CheY-like_superfamily"/>
</dbReference>
<dbReference type="EMBL" id="AP027151">
    <property type="protein sequence ID" value="BDV42394.1"/>
    <property type="molecule type" value="Genomic_DNA"/>
</dbReference>
<dbReference type="SMART" id="SM00448">
    <property type="entry name" value="REC"/>
    <property type="match status" value="1"/>
</dbReference>
<organism evidence="3 4">
    <name type="scientific">Geotalea uraniireducens</name>
    <dbReference type="NCBI Taxonomy" id="351604"/>
    <lineage>
        <taxon>Bacteria</taxon>
        <taxon>Pseudomonadati</taxon>
        <taxon>Thermodesulfobacteriota</taxon>
        <taxon>Desulfuromonadia</taxon>
        <taxon>Geobacterales</taxon>
        <taxon>Geobacteraceae</taxon>
        <taxon>Geotalea</taxon>
    </lineage>
</organism>
<keyword evidence="4" id="KW-1185">Reference proteome</keyword>
<evidence type="ECO:0000256" key="1">
    <source>
        <dbReference type="PROSITE-ProRule" id="PRU00169"/>
    </source>
</evidence>
<dbReference type="PANTHER" id="PTHR43228">
    <property type="entry name" value="TWO-COMPONENT RESPONSE REGULATOR"/>
    <property type="match status" value="1"/>
</dbReference>
<dbReference type="PROSITE" id="PS50110">
    <property type="entry name" value="RESPONSE_REGULATORY"/>
    <property type="match status" value="1"/>
</dbReference>
<dbReference type="Gene3D" id="3.40.50.2300">
    <property type="match status" value="1"/>
</dbReference>
<proteinExistence type="predicted"/>
<dbReference type="RefSeq" id="WP_282002835.1">
    <property type="nucleotide sequence ID" value="NZ_AP027151.1"/>
</dbReference>
<evidence type="ECO:0000313" key="3">
    <source>
        <dbReference type="EMBL" id="BDV42394.1"/>
    </source>
</evidence>
<keyword evidence="1" id="KW-0597">Phosphoprotein</keyword>
<reference evidence="3 4" key="1">
    <citation type="submission" date="2022-12" db="EMBL/GenBank/DDBJ databases">
        <title>Polyphasic characterization of Geotalea uranireducens NIT-SL11 newly isolated from a complex of sewage sludge and microbially reduced graphene oxide.</title>
        <authorList>
            <person name="Xie L."/>
            <person name="Yoshida N."/>
            <person name="Meng L."/>
        </authorList>
    </citation>
    <scope>NUCLEOTIDE SEQUENCE [LARGE SCALE GENOMIC DNA]</scope>
    <source>
        <strain evidence="3 4">NIT-SL11</strain>
    </source>
</reference>
<dbReference type="Pfam" id="PF00072">
    <property type="entry name" value="Response_reg"/>
    <property type="match status" value="1"/>
</dbReference>